<comment type="similarity">
    <text evidence="2">Belongs to the EAF7 family.</text>
</comment>
<evidence type="ECO:0000313" key="8">
    <source>
        <dbReference type="Ensembl" id="ENSCSAVP00000011052.1"/>
    </source>
</evidence>
<dbReference type="GO" id="GO:0005634">
    <property type="term" value="C:nucleus"/>
    <property type="evidence" value="ECO:0007669"/>
    <property type="project" value="UniProtKB-SubCell"/>
</dbReference>
<evidence type="ECO:0000256" key="2">
    <source>
        <dbReference type="ARBA" id="ARBA00007117"/>
    </source>
</evidence>
<dbReference type="InParanoid" id="H2Z0E0"/>
<dbReference type="PANTHER" id="PTHR13581">
    <property type="entry name" value="MRG-BINDING PROTEIN"/>
    <property type="match status" value="1"/>
</dbReference>
<dbReference type="GO" id="GO:0006325">
    <property type="term" value="P:chromatin organization"/>
    <property type="evidence" value="ECO:0007669"/>
    <property type="project" value="UniProtKB-KW"/>
</dbReference>
<proteinExistence type="inferred from homology"/>
<reference evidence="8" key="3">
    <citation type="submission" date="2025-09" db="UniProtKB">
        <authorList>
            <consortium name="Ensembl"/>
        </authorList>
    </citation>
    <scope>IDENTIFICATION</scope>
</reference>
<dbReference type="Ensembl" id="ENSCSAVT00000011183.1">
    <property type="protein sequence ID" value="ENSCSAVP00000011052.1"/>
    <property type="gene ID" value="ENSCSAVG00000006466.1"/>
</dbReference>
<dbReference type="AlphaFoldDB" id="H2Z0E0"/>
<keyword evidence="3" id="KW-0156">Chromatin regulator</keyword>
<feature type="region of interest" description="Disordered" evidence="7">
    <location>
        <begin position="114"/>
        <end position="149"/>
    </location>
</feature>
<dbReference type="GO" id="GO:0035267">
    <property type="term" value="C:NuA4 histone acetyltransferase complex"/>
    <property type="evidence" value="ECO:0007669"/>
    <property type="project" value="TreeGrafter"/>
</dbReference>
<dbReference type="HOGENOM" id="CLU_080546_0_1_1"/>
<feature type="compositionally biased region" description="Polar residues" evidence="7">
    <location>
        <begin position="134"/>
        <end position="143"/>
    </location>
</feature>
<evidence type="ECO:0000256" key="4">
    <source>
        <dbReference type="ARBA" id="ARBA00023015"/>
    </source>
</evidence>
<dbReference type="STRING" id="51511.ENSCSAVP00000011052"/>
<dbReference type="InterPro" id="IPR012423">
    <property type="entry name" value="Eaf7/MRGBP"/>
</dbReference>
<dbReference type="OMA" id="CLFYAMR"/>
<dbReference type="GO" id="GO:0006357">
    <property type="term" value="P:regulation of transcription by RNA polymerase II"/>
    <property type="evidence" value="ECO:0007669"/>
    <property type="project" value="TreeGrafter"/>
</dbReference>
<keyword evidence="9" id="KW-1185">Reference proteome</keyword>
<evidence type="ECO:0000256" key="5">
    <source>
        <dbReference type="ARBA" id="ARBA00023163"/>
    </source>
</evidence>
<dbReference type="Proteomes" id="UP000007875">
    <property type="component" value="Unassembled WGS sequence"/>
</dbReference>
<reference evidence="9" key="1">
    <citation type="submission" date="2003-08" db="EMBL/GenBank/DDBJ databases">
        <authorList>
            <person name="Birren B."/>
            <person name="Nusbaum C."/>
            <person name="Abebe A."/>
            <person name="Abouelleil A."/>
            <person name="Adekoya E."/>
            <person name="Ait-zahra M."/>
            <person name="Allen N."/>
            <person name="Allen T."/>
            <person name="An P."/>
            <person name="Anderson M."/>
            <person name="Anderson S."/>
            <person name="Arachchi H."/>
            <person name="Armbruster J."/>
            <person name="Bachantsang P."/>
            <person name="Baldwin J."/>
            <person name="Barry A."/>
            <person name="Bayul T."/>
            <person name="Blitshsteyn B."/>
            <person name="Bloom T."/>
            <person name="Blye J."/>
            <person name="Boguslavskiy L."/>
            <person name="Borowsky M."/>
            <person name="Boukhgalter B."/>
            <person name="Brunache A."/>
            <person name="Butler J."/>
            <person name="Calixte N."/>
            <person name="Calvo S."/>
            <person name="Camarata J."/>
            <person name="Campo K."/>
            <person name="Chang J."/>
            <person name="Cheshatsang Y."/>
            <person name="Citroen M."/>
            <person name="Collymore A."/>
            <person name="Considine T."/>
            <person name="Cook A."/>
            <person name="Cooke P."/>
            <person name="Corum B."/>
            <person name="Cuomo C."/>
            <person name="David R."/>
            <person name="Dawoe T."/>
            <person name="Degray S."/>
            <person name="Dodge S."/>
            <person name="Dooley K."/>
            <person name="Dorje P."/>
            <person name="Dorjee K."/>
            <person name="Dorris L."/>
            <person name="Duffey N."/>
            <person name="Dupes A."/>
            <person name="Elkins T."/>
            <person name="Engels R."/>
            <person name="Erickson J."/>
            <person name="Farina A."/>
            <person name="Faro S."/>
            <person name="Ferreira P."/>
            <person name="Fischer H."/>
            <person name="Fitzgerald M."/>
            <person name="Foley K."/>
            <person name="Gage D."/>
            <person name="Galagan J."/>
            <person name="Gearin G."/>
            <person name="Gnerre S."/>
            <person name="Gnirke A."/>
            <person name="Goyette A."/>
            <person name="Graham J."/>
            <person name="Grandbois E."/>
            <person name="Gyaltsen K."/>
            <person name="Hafez N."/>
            <person name="Hagopian D."/>
            <person name="Hagos B."/>
            <person name="Hall J."/>
            <person name="Hatcher B."/>
            <person name="Heller A."/>
            <person name="Higgins H."/>
            <person name="Honan T."/>
            <person name="Horn A."/>
            <person name="Houde N."/>
            <person name="Hughes L."/>
            <person name="Hulme W."/>
            <person name="Husby E."/>
            <person name="Iliev I."/>
            <person name="Jaffe D."/>
            <person name="Jones C."/>
            <person name="Kamal M."/>
            <person name="Kamat A."/>
            <person name="Kamvysselis M."/>
            <person name="Karlsson E."/>
            <person name="Kells C."/>
            <person name="Kieu A."/>
            <person name="Kisner P."/>
            <person name="Kodira C."/>
            <person name="Kulbokas E."/>
            <person name="Labutti K."/>
            <person name="Lama D."/>
            <person name="Landers T."/>
            <person name="Leger J."/>
            <person name="Levine S."/>
            <person name="Lewis D."/>
            <person name="Lewis T."/>
            <person name="Lindblad-toh K."/>
            <person name="Liu X."/>
            <person name="Lokyitsang T."/>
            <person name="Lokyitsang Y."/>
            <person name="Lucien O."/>
            <person name="Lui A."/>
            <person name="Ma L.J."/>
            <person name="Mabbitt R."/>
            <person name="Macdonald J."/>
            <person name="Maclean C."/>
            <person name="Major J."/>
            <person name="Manning J."/>
            <person name="Marabella R."/>
            <person name="Maru K."/>
            <person name="Matthews C."/>
            <person name="Mauceli E."/>
            <person name="Mccarthy M."/>
            <person name="Mcdonough S."/>
            <person name="Mcghee T."/>
            <person name="Meldrim J."/>
            <person name="Meneus L."/>
            <person name="Mesirov J."/>
            <person name="Mihalev A."/>
            <person name="Mihova T."/>
            <person name="Mikkelsen T."/>
            <person name="Mlenga V."/>
            <person name="Moru K."/>
            <person name="Mozes J."/>
            <person name="Mulrain L."/>
            <person name="Munson G."/>
            <person name="Naylor J."/>
            <person name="Newes C."/>
            <person name="Nguyen C."/>
            <person name="Nguyen N."/>
            <person name="Nguyen T."/>
            <person name="Nicol R."/>
            <person name="Nielsen C."/>
            <person name="Nizzari M."/>
            <person name="Norbu C."/>
            <person name="Norbu N."/>
            <person name="O'donnell P."/>
            <person name="Okoawo O."/>
            <person name="O'leary S."/>
            <person name="Omotosho B."/>
            <person name="O'neill K."/>
            <person name="Osman S."/>
            <person name="Parker S."/>
            <person name="Perrin D."/>
            <person name="Phunkhang P."/>
            <person name="Piqani B."/>
            <person name="Purcell S."/>
            <person name="Rachupka T."/>
            <person name="Ramasamy U."/>
            <person name="Rameau R."/>
            <person name="Ray V."/>
            <person name="Raymond C."/>
            <person name="Retta R."/>
            <person name="Richardson S."/>
            <person name="Rise C."/>
            <person name="Rodriguez J."/>
            <person name="Rogers J."/>
            <person name="Rogov P."/>
            <person name="Rutman M."/>
            <person name="Schupbach R."/>
            <person name="Seaman C."/>
            <person name="Settipalli S."/>
            <person name="Sharpe T."/>
            <person name="Sheridan J."/>
            <person name="Sherpa N."/>
            <person name="Shi J."/>
            <person name="Smirnov S."/>
            <person name="Smith C."/>
            <person name="Sougnez C."/>
            <person name="Spencer B."/>
            <person name="Stalker J."/>
            <person name="Stange-thomann N."/>
            <person name="Stavropoulos S."/>
            <person name="Stetson K."/>
            <person name="Stone C."/>
            <person name="Stone S."/>
            <person name="Stubbs M."/>
            <person name="Talamas J."/>
            <person name="Tchuinga P."/>
            <person name="Tenzing P."/>
            <person name="Tesfaye S."/>
            <person name="Theodore J."/>
            <person name="Thoulutsang Y."/>
            <person name="Topham K."/>
            <person name="Towey S."/>
            <person name="Tsamla T."/>
            <person name="Tsomo N."/>
            <person name="Vallee D."/>
            <person name="Vassiliev H."/>
            <person name="Venkataraman V."/>
            <person name="Vinson J."/>
            <person name="Vo A."/>
            <person name="Wade C."/>
            <person name="Wang S."/>
            <person name="Wangchuk T."/>
            <person name="Wangdi T."/>
            <person name="Whittaker C."/>
            <person name="Wilkinson J."/>
            <person name="Wu Y."/>
            <person name="Wyman D."/>
            <person name="Yadav S."/>
            <person name="Yang S."/>
            <person name="Yang X."/>
            <person name="Yeager S."/>
            <person name="Yee E."/>
            <person name="Young G."/>
            <person name="Zainoun J."/>
            <person name="Zembeck L."/>
            <person name="Zimmer A."/>
            <person name="Zody M."/>
            <person name="Lander E."/>
        </authorList>
    </citation>
    <scope>NUCLEOTIDE SEQUENCE [LARGE SCALE GENOMIC DNA]</scope>
</reference>
<dbReference type="GeneTree" id="ENSGT00390000007823"/>
<evidence type="ECO:0000313" key="9">
    <source>
        <dbReference type="Proteomes" id="UP000007875"/>
    </source>
</evidence>
<protein>
    <recommendedName>
        <fullName evidence="10">MRG domain-containing protein</fullName>
    </recommendedName>
</protein>
<reference evidence="8" key="2">
    <citation type="submission" date="2025-08" db="UniProtKB">
        <authorList>
            <consortium name="Ensembl"/>
        </authorList>
    </citation>
    <scope>IDENTIFICATION</scope>
</reference>
<keyword evidence="5" id="KW-0804">Transcription</keyword>
<dbReference type="eggNOG" id="KOG4051">
    <property type="taxonomic scope" value="Eukaryota"/>
</dbReference>
<evidence type="ECO:0000256" key="3">
    <source>
        <dbReference type="ARBA" id="ARBA00022853"/>
    </source>
</evidence>
<dbReference type="FunCoup" id="H2Z0E0">
    <property type="interactions" value="24"/>
</dbReference>
<dbReference type="PANTHER" id="PTHR13581:SF5">
    <property type="entry name" value="MRG_MORF4L-BINDING PROTEIN"/>
    <property type="match status" value="1"/>
</dbReference>
<sequence length="149" mass="17245">MKMETTCATLPRINWNAETEVCLFYAMRGQKPIGLNKHFHMMCIHKKFCQSLGQTVSSDQLWEHLATMYNLRALDDSEASPFKNTQKEFKLPASILNYNRDQVKTVEDFPELEDEELPVVSNKGKGSRKRTRHTNTNSPSSPNVVKRRR</sequence>
<evidence type="ECO:0000256" key="6">
    <source>
        <dbReference type="ARBA" id="ARBA00023242"/>
    </source>
</evidence>
<accession>H2Z0E0</accession>
<keyword evidence="6" id="KW-0539">Nucleus</keyword>
<evidence type="ECO:0000256" key="7">
    <source>
        <dbReference type="SAM" id="MobiDB-lite"/>
    </source>
</evidence>
<evidence type="ECO:0008006" key="10">
    <source>
        <dbReference type="Google" id="ProtNLM"/>
    </source>
</evidence>
<dbReference type="Pfam" id="PF07904">
    <property type="entry name" value="Eaf7"/>
    <property type="match status" value="1"/>
</dbReference>
<name>H2Z0E0_CIOSA</name>
<organism evidence="8 9">
    <name type="scientific">Ciona savignyi</name>
    <name type="common">Pacific transparent sea squirt</name>
    <dbReference type="NCBI Taxonomy" id="51511"/>
    <lineage>
        <taxon>Eukaryota</taxon>
        <taxon>Metazoa</taxon>
        <taxon>Chordata</taxon>
        <taxon>Tunicata</taxon>
        <taxon>Ascidiacea</taxon>
        <taxon>Phlebobranchia</taxon>
        <taxon>Cionidae</taxon>
        <taxon>Ciona</taxon>
    </lineage>
</organism>
<evidence type="ECO:0000256" key="1">
    <source>
        <dbReference type="ARBA" id="ARBA00004123"/>
    </source>
</evidence>
<comment type="subcellular location">
    <subcellularLocation>
        <location evidence="1">Nucleus</location>
    </subcellularLocation>
</comment>
<keyword evidence="4" id="KW-0805">Transcription regulation</keyword>